<protein>
    <submittedName>
        <fullName evidence="2">Uncharacterized protein</fullName>
    </submittedName>
</protein>
<proteinExistence type="predicted"/>
<reference evidence="2" key="1">
    <citation type="journal article" date="2022" name="Int. J. Mol. Sci.">
        <title>Draft Genome of Tanacetum Coccineum: Genomic Comparison of Closely Related Tanacetum-Family Plants.</title>
        <authorList>
            <person name="Yamashiro T."/>
            <person name="Shiraishi A."/>
            <person name="Nakayama K."/>
            <person name="Satake H."/>
        </authorList>
    </citation>
    <scope>NUCLEOTIDE SEQUENCE</scope>
</reference>
<accession>A0ABQ5D6P0</accession>
<name>A0ABQ5D6P0_9ASTR</name>
<sequence>MHVNTSRVIVQQVQGRQGQRYSGTGYKSNATSSEGNNASGQARVVKCYNCKVKDIWLGNALSLSNQGMQLYKDKAIQSFQTILLSETDDLDTNDSDEMISQKQKRHSWPTFPNIVLMLSQST</sequence>
<feature type="compositionally biased region" description="Polar residues" evidence="1">
    <location>
        <begin position="21"/>
        <end position="38"/>
    </location>
</feature>
<gene>
    <name evidence="2" type="ORF">Tco_0924471</name>
</gene>
<evidence type="ECO:0000313" key="2">
    <source>
        <dbReference type="EMBL" id="GJT34052.1"/>
    </source>
</evidence>
<keyword evidence="3" id="KW-1185">Reference proteome</keyword>
<evidence type="ECO:0000256" key="1">
    <source>
        <dbReference type="SAM" id="MobiDB-lite"/>
    </source>
</evidence>
<dbReference type="Proteomes" id="UP001151760">
    <property type="component" value="Unassembled WGS sequence"/>
</dbReference>
<reference evidence="2" key="2">
    <citation type="submission" date="2022-01" db="EMBL/GenBank/DDBJ databases">
        <authorList>
            <person name="Yamashiro T."/>
            <person name="Shiraishi A."/>
            <person name="Satake H."/>
            <person name="Nakayama K."/>
        </authorList>
    </citation>
    <scope>NUCLEOTIDE SEQUENCE</scope>
</reference>
<organism evidence="2 3">
    <name type="scientific">Tanacetum coccineum</name>
    <dbReference type="NCBI Taxonomy" id="301880"/>
    <lineage>
        <taxon>Eukaryota</taxon>
        <taxon>Viridiplantae</taxon>
        <taxon>Streptophyta</taxon>
        <taxon>Embryophyta</taxon>
        <taxon>Tracheophyta</taxon>
        <taxon>Spermatophyta</taxon>
        <taxon>Magnoliopsida</taxon>
        <taxon>eudicotyledons</taxon>
        <taxon>Gunneridae</taxon>
        <taxon>Pentapetalae</taxon>
        <taxon>asterids</taxon>
        <taxon>campanulids</taxon>
        <taxon>Asterales</taxon>
        <taxon>Asteraceae</taxon>
        <taxon>Asteroideae</taxon>
        <taxon>Anthemideae</taxon>
        <taxon>Anthemidinae</taxon>
        <taxon>Tanacetum</taxon>
    </lineage>
</organism>
<feature type="region of interest" description="Disordered" evidence="1">
    <location>
        <begin position="14"/>
        <end position="38"/>
    </location>
</feature>
<evidence type="ECO:0000313" key="3">
    <source>
        <dbReference type="Proteomes" id="UP001151760"/>
    </source>
</evidence>
<dbReference type="EMBL" id="BQNB010014930">
    <property type="protein sequence ID" value="GJT34052.1"/>
    <property type="molecule type" value="Genomic_DNA"/>
</dbReference>
<comment type="caution">
    <text evidence="2">The sequence shown here is derived from an EMBL/GenBank/DDBJ whole genome shotgun (WGS) entry which is preliminary data.</text>
</comment>